<evidence type="ECO:0000256" key="1">
    <source>
        <dbReference type="ARBA" id="ARBA00000966"/>
    </source>
</evidence>
<dbReference type="Gene3D" id="1.50.10.10">
    <property type="match status" value="2"/>
</dbReference>
<dbReference type="EMBL" id="JARAKH010000043">
    <property type="protein sequence ID" value="KAK8379619.1"/>
    <property type="molecule type" value="Genomic_DNA"/>
</dbReference>
<organism evidence="10 11">
    <name type="scientific">Scylla paramamosain</name>
    <name type="common">Mud crab</name>
    <dbReference type="NCBI Taxonomy" id="85552"/>
    <lineage>
        <taxon>Eukaryota</taxon>
        <taxon>Metazoa</taxon>
        <taxon>Ecdysozoa</taxon>
        <taxon>Arthropoda</taxon>
        <taxon>Crustacea</taxon>
        <taxon>Multicrustacea</taxon>
        <taxon>Malacostraca</taxon>
        <taxon>Eumalacostraca</taxon>
        <taxon>Eucarida</taxon>
        <taxon>Decapoda</taxon>
        <taxon>Pleocyemata</taxon>
        <taxon>Brachyura</taxon>
        <taxon>Eubrachyura</taxon>
        <taxon>Portunoidea</taxon>
        <taxon>Portunidae</taxon>
        <taxon>Portuninae</taxon>
        <taxon>Scylla</taxon>
    </lineage>
</organism>
<feature type="domain" description="Glycoside hydrolase family 9" evidence="9">
    <location>
        <begin position="76"/>
        <end position="187"/>
    </location>
</feature>
<sequence length="434" mass="48478">MAPLVVAEVLNGKPLCGEYLGVLWGAGWCLQVLVGGEKPSCCYLTDVHVSLQDEPFTTPKPMDDVCKETGSTPYDYGQVLCMSFLFYEAERSGKLPSNMRVNWRGDSALEDGADVGHDLTGGYYDAGDHVKFGFPMAYTATLLGWGLVDFYEGYEAAAQVDYGLAAIKWATDYFIKAHTDTYEFYGQDTDPAYATEMLGHAKELYDFADTYREKYHVSIPGAAGFYQSWSGYGDELCWAALWLARATGDAQYLTKARQHWDEFDFTKDEVKQFSWDDKRAGVYAMFYHLTKDDQYLDALNTYLTWLKEGATYTPEGLVYLDTWGANRHAANAAFLALWAAKSGVDADTNRQWARGQMDQLLGANSRLQRSFVVGLWREPPRQATPQGQAVTHTKRARHFPIPHITKSASLPVTFLRDGLRESGTNGVIDVAPAP</sequence>
<evidence type="ECO:0000313" key="10">
    <source>
        <dbReference type="EMBL" id="KAK8379619.1"/>
    </source>
</evidence>
<name>A0AAW0SXB6_SCYPA</name>
<gene>
    <name evidence="10" type="ORF">O3P69_019525</name>
</gene>
<dbReference type="InterPro" id="IPR001701">
    <property type="entry name" value="Glyco_hydro_9"/>
</dbReference>
<comment type="similarity">
    <text evidence="2">Belongs to the glycosyl hydrolase 9 (cellulase E) family.</text>
</comment>
<dbReference type="GO" id="GO:0030245">
    <property type="term" value="P:cellulose catabolic process"/>
    <property type="evidence" value="ECO:0007669"/>
    <property type="project" value="UniProtKB-KW"/>
</dbReference>
<evidence type="ECO:0000256" key="7">
    <source>
        <dbReference type="ARBA" id="ARBA00023295"/>
    </source>
</evidence>
<evidence type="ECO:0000259" key="9">
    <source>
        <dbReference type="Pfam" id="PF00759"/>
    </source>
</evidence>
<dbReference type="EC" id="3.2.1.4" evidence="3"/>
<evidence type="ECO:0000256" key="6">
    <source>
        <dbReference type="ARBA" id="ARBA00023277"/>
    </source>
</evidence>
<dbReference type="AlphaFoldDB" id="A0AAW0SXB6"/>
<feature type="domain" description="Glycoside hydrolase family 9" evidence="9">
    <location>
        <begin position="188"/>
        <end position="403"/>
    </location>
</feature>
<dbReference type="Proteomes" id="UP001487740">
    <property type="component" value="Unassembled WGS sequence"/>
</dbReference>
<proteinExistence type="inferred from homology"/>
<keyword evidence="7" id="KW-0326">Glycosidase</keyword>
<protein>
    <recommendedName>
        <fullName evidence="3">cellulase</fullName>
        <ecNumber evidence="3">3.2.1.4</ecNumber>
    </recommendedName>
</protein>
<dbReference type="SUPFAM" id="SSF48208">
    <property type="entry name" value="Six-hairpin glycosidases"/>
    <property type="match status" value="1"/>
</dbReference>
<evidence type="ECO:0000313" key="11">
    <source>
        <dbReference type="Proteomes" id="UP001487740"/>
    </source>
</evidence>
<keyword evidence="11" id="KW-1185">Reference proteome</keyword>
<dbReference type="Pfam" id="PF00759">
    <property type="entry name" value="Glyco_hydro_9"/>
    <property type="match status" value="2"/>
</dbReference>
<dbReference type="InterPro" id="IPR008928">
    <property type="entry name" value="6-hairpin_glycosidase_sf"/>
</dbReference>
<accession>A0AAW0SXB6</accession>
<dbReference type="InterPro" id="IPR012341">
    <property type="entry name" value="6hp_glycosidase-like_sf"/>
</dbReference>
<evidence type="ECO:0000256" key="8">
    <source>
        <dbReference type="ARBA" id="ARBA00023326"/>
    </source>
</evidence>
<evidence type="ECO:0000256" key="3">
    <source>
        <dbReference type="ARBA" id="ARBA00012601"/>
    </source>
</evidence>
<reference evidence="10 11" key="1">
    <citation type="submission" date="2023-03" db="EMBL/GenBank/DDBJ databases">
        <title>High-quality genome of Scylla paramamosain provides insights in environmental adaptation.</title>
        <authorList>
            <person name="Zhang L."/>
        </authorList>
    </citation>
    <scope>NUCLEOTIDE SEQUENCE [LARGE SCALE GENOMIC DNA]</scope>
    <source>
        <strain evidence="10">LZ_2023a</strain>
        <tissue evidence="10">Muscle</tissue>
    </source>
</reference>
<comment type="caution">
    <text evidence="10">The sequence shown here is derived from an EMBL/GenBank/DDBJ whole genome shotgun (WGS) entry which is preliminary data.</text>
</comment>
<dbReference type="GO" id="GO:0008810">
    <property type="term" value="F:cellulase activity"/>
    <property type="evidence" value="ECO:0007669"/>
    <property type="project" value="UniProtKB-EC"/>
</dbReference>
<keyword evidence="5" id="KW-0136">Cellulose degradation</keyword>
<keyword evidence="4" id="KW-0378">Hydrolase</keyword>
<keyword evidence="6" id="KW-0119">Carbohydrate metabolism</keyword>
<comment type="catalytic activity">
    <reaction evidence="1">
        <text>Endohydrolysis of (1-&gt;4)-beta-D-glucosidic linkages in cellulose, lichenin and cereal beta-D-glucans.</text>
        <dbReference type="EC" id="3.2.1.4"/>
    </reaction>
</comment>
<dbReference type="PANTHER" id="PTHR22298">
    <property type="entry name" value="ENDO-1,4-BETA-GLUCANASE"/>
    <property type="match status" value="1"/>
</dbReference>
<keyword evidence="8" id="KW-0624">Polysaccharide degradation</keyword>
<evidence type="ECO:0000256" key="4">
    <source>
        <dbReference type="ARBA" id="ARBA00022801"/>
    </source>
</evidence>
<evidence type="ECO:0000256" key="2">
    <source>
        <dbReference type="ARBA" id="ARBA00007072"/>
    </source>
</evidence>
<evidence type="ECO:0000256" key="5">
    <source>
        <dbReference type="ARBA" id="ARBA00023001"/>
    </source>
</evidence>